<dbReference type="HOGENOM" id="CLU_024307_0_0_3"/>
<dbReference type="Pfam" id="PF18318">
    <property type="entry name" value="Gln-synt_C-ter"/>
    <property type="match status" value="1"/>
</dbReference>
<gene>
    <name evidence="6" type="primary">glnA</name>
    <name evidence="6" type="ORF">MICAC_2120003</name>
</gene>
<sequence length="723" mass="79060">MSYGTRVQAISQVTDRKPLPSKIPQRLEALWATDVFTLSKMQASLPKDVFKSVKNTILTGGKLDVSIAGAVAAAMKDWATSKGALYYAHVFYPMTNATAEKHDGFISVQSDGSVITEFTGKVLVQGEPDGSSFPNGGLRSTFEARGYTAWDVTSPAYVMETDNGVTLCIPTVFISWTGEALDKKTPLLRSISSMSKAATRVLKLLGHTEVAPVNSSCGAEQEYFLVDAHFAHSRPDLLLTGRTLFGKPAAKGQQFDDHYFGAIPERVQVFMQEVEERMYRLGIPAKTRHNEVAPGQFEIAPFFEAANVASDHQQLIMTLLKSTAKKHGFVCLLHEKPFAGINGSGKHVNWSVGNATQGNLLDPGDTPHANMQFLLFCGAVIRGVHKYGPLLRAVVATASNDHRLGANEAPPAIISVYLGSQLEKVFDQISQGQIEGSDAPGLMDLGVDTLPVFPKDPGDRNRTSPFAFTGNRFEFRAVGSNQSVSGPLVAMNTILADSLTWVADNLESRMKAGEDLNTAAQGVLKEIMDKHRNVIFGGNGYSPEWHKMAVEERGLANLRTTADALPVLRSDYIEELFTRMGVLTPVELESRFDVYAEQYLLAIEVEAKLVVSMAKTIIYPAAVRYLSELSSAIANAAAIGIEMDKESAQTVSNLIKLLMDGVSKLSAAMAKHDFDSIEEHMQYSAQTIRPLMDKVREYADTLEGEVADNFWPLPTYQEMLFVK</sequence>
<evidence type="ECO:0000313" key="6">
    <source>
        <dbReference type="EMBL" id="CCI01481.1"/>
    </source>
</evidence>
<dbReference type="Proteomes" id="UP000003480">
    <property type="component" value="Unassembled WGS sequence"/>
</dbReference>
<comment type="caution">
    <text evidence="6">The sequence shown here is derived from an EMBL/GenBank/DDBJ whole genome shotgun (WGS) entry which is preliminary data.</text>
</comment>
<evidence type="ECO:0000256" key="1">
    <source>
        <dbReference type="ARBA" id="ARBA00045640"/>
    </source>
</evidence>
<dbReference type="GO" id="GO:0006542">
    <property type="term" value="P:glutamine biosynthetic process"/>
    <property type="evidence" value="ECO:0007669"/>
    <property type="project" value="InterPro"/>
</dbReference>
<dbReference type="EMBL" id="CAIJ01000127">
    <property type="protein sequence ID" value="CCI01481.1"/>
    <property type="molecule type" value="Genomic_DNA"/>
</dbReference>
<comment type="function">
    <text evidence="1">Involved in nitrogen metabolism via ammonium assimilation. Catalyzes the ATP-dependent biosynthesis of glutamine from glutamate and ammonia.</text>
</comment>
<evidence type="ECO:0000256" key="3">
    <source>
        <dbReference type="RuleBase" id="RU000384"/>
    </source>
</evidence>
<reference evidence="6 7" key="1">
    <citation type="submission" date="2012-04" db="EMBL/GenBank/DDBJ databases">
        <authorList>
            <person name="Genoscope - CEA"/>
        </authorList>
    </citation>
    <scope>NUCLEOTIDE SEQUENCE [LARGE SCALE GENOMIC DNA]</scope>
    <source>
        <strain evidence="6 7">9443</strain>
    </source>
</reference>
<feature type="domain" description="GS beta-grasp" evidence="4">
    <location>
        <begin position="85"/>
        <end position="178"/>
    </location>
</feature>
<dbReference type="Pfam" id="PF00120">
    <property type="entry name" value="Gln-synt_C"/>
    <property type="match status" value="1"/>
</dbReference>
<dbReference type="GO" id="GO:0004356">
    <property type="term" value="F:glutamine synthetase activity"/>
    <property type="evidence" value="ECO:0007669"/>
    <property type="project" value="UniProtKB-EC"/>
</dbReference>
<dbReference type="Gene3D" id="1.20.120.1560">
    <property type="match status" value="1"/>
</dbReference>
<dbReference type="PROSITE" id="PS51986">
    <property type="entry name" value="GS_BETA_GRASP"/>
    <property type="match status" value="1"/>
</dbReference>
<evidence type="ECO:0000256" key="2">
    <source>
        <dbReference type="PROSITE-ProRule" id="PRU01330"/>
    </source>
</evidence>
<dbReference type="InterPro" id="IPR008147">
    <property type="entry name" value="Gln_synt_N"/>
</dbReference>
<dbReference type="PROSITE" id="PS00181">
    <property type="entry name" value="GLNA_ATP"/>
    <property type="match status" value="1"/>
</dbReference>
<organism evidence="6 7">
    <name type="scientific">Microcystis aeruginosa PCC 9443</name>
    <dbReference type="NCBI Taxonomy" id="1160281"/>
    <lineage>
        <taxon>Bacteria</taxon>
        <taxon>Bacillati</taxon>
        <taxon>Cyanobacteriota</taxon>
        <taxon>Cyanophyceae</taxon>
        <taxon>Oscillatoriophycideae</taxon>
        <taxon>Chroococcales</taxon>
        <taxon>Microcystaceae</taxon>
        <taxon>Microcystis</taxon>
    </lineage>
</organism>
<dbReference type="PANTHER" id="PTHR42974">
    <property type="entry name" value="GLUTAMINE SYNTHETASE"/>
    <property type="match status" value="1"/>
</dbReference>
<name>I4G0M0_MICAE</name>
<dbReference type="Gene3D" id="3.30.590.10">
    <property type="entry name" value="Glutamine synthetase/guanido kinase, catalytic domain"/>
    <property type="match status" value="1"/>
</dbReference>
<dbReference type="InterPro" id="IPR027303">
    <property type="entry name" value="Gln_synth_gly_rich_site"/>
</dbReference>
<dbReference type="SMART" id="SM01230">
    <property type="entry name" value="Gln-synt_C"/>
    <property type="match status" value="1"/>
</dbReference>
<dbReference type="PANTHER" id="PTHR42974:SF1">
    <property type="entry name" value="TYPE-3 GLUTAMINE SYNTHETASE"/>
    <property type="match status" value="1"/>
</dbReference>
<dbReference type="RefSeq" id="WP_002766806.1">
    <property type="nucleotide sequence ID" value="NZ_HE972958.1"/>
</dbReference>
<dbReference type="InterPro" id="IPR008146">
    <property type="entry name" value="Gln_synth_cat_dom"/>
</dbReference>
<dbReference type="InterPro" id="IPR022147">
    <property type="entry name" value="GSIII_N"/>
</dbReference>
<evidence type="ECO:0000259" key="5">
    <source>
        <dbReference type="PROSITE" id="PS51987"/>
    </source>
</evidence>
<protein>
    <submittedName>
        <fullName evidence="6">Type-3 glutamine synthetase</fullName>
        <ecNumber evidence="6">6.3.1.2</ecNumber>
    </submittedName>
</protein>
<evidence type="ECO:0000313" key="7">
    <source>
        <dbReference type="Proteomes" id="UP000003480"/>
    </source>
</evidence>
<dbReference type="InterPro" id="IPR052725">
    <property type="entry name" value="GS_Type-3"/>
</dbReference>
<keyword evidence="6" id="KW-0436">Ligase</keyword>
<dbReference type="AlphaFoldDB" id="I4G0M0"/>
<accession>I4G0M0</accession>
<dbReference type="SUPFAM" id="SSF55931">
    <property type="entry name" value="Glutamine synthetase/guanido kinase"/>
    <property type="match status" value="1"/>
</dbReference>
<dbReference type="InterPro" id="IPR014746">
    <property type="entry name" value="Gln_synth/guanido_kin_cat_dom"/>
</dbReference>
<dbReference type="InterPro" id="IPR040577">
    <property type="entry name" value="Gln-synt_C"/>
</dbReference>
<dbReference type="Pfam" id="PF12437">
    <property type="entry name" value="GSIII_N"/>
    <property type="match status" value="1"/>
</dbReference>
<dbReference type="PROSITE" id="PS51987">
    <property type="entry name" value="GS_CATALYTIC"/>
    <property type="match status" value="1"/>
</dbReference>
<proteinExistence type="inferred from homology"/>
<evidence type="ECO:0000259" key="4">
    <source>
        <dbReference type="PROSITE" id="PS51986"/>
    </source>
</evidence>
<dbReference type="EC" id="6.3.1.2" evidence="6"/>
<feature type="domain" description="GS catalytic" evidence="5">
    <location>
        <begin position="194"/>
        <end position="618"/>
    </location>
</feature>
<comment type="similarity">
    <text evidence="2 3">Belongs to the glutamine synthetase family.</text>
</comment>